<dbReference type="SMART" id="SM00841">
    <property type="entry name" value="Elong-fact-P_C"/>
    <property type="match status" value="1"/>
</dbReference>
<dbReference type="PIRSF" id="PIRSF005901">
    <property type="entry name" value="EF-P"/>
    <property type="match status" value="1"/>
</dbReference>
<dbReference type="SUPFAM" id="SSF50104">
    <property type="entry name" value="Translation proteins SH3-like domain"/>
    <property type="match status" value="1"/>
</dbReference>
<dbReference type="GO" id="GO:0003746">
    <property type="term" value="F:translation elongation factor activity"/>
    <property type="evidence" value="ECO:0007669"/>
    <property type="project" value="TreeGrafter"/>
</dbReference>
<reference evidence="3 4" key="1">
    <citation type="journal article" date="2016" name="Nat. Commun.">
        <title>Thousands of microbial genomes shed light on interconnected biogeochemical processes in an aquifer system.</title>
        <authorList>
            <person name="Anantharaman K."/>
            <person name="Brown C.T."/>
            <person name="Hug L.A."/>
            <person name="Sharon I."/>
            <person name="Castelle C.J."/>
            <person name="Probst A.J."/>
            <person name="Thomas B.C."/>
            <person name="Singh A."/>
            <person name="Wilkins M.J."/>
            <person name="Karaoz U."/>
            <person name="Brodie E.L."/>
            <person name="Williams K.H."/>
            <person name="Hubbard S.S."/>
            <person name="Banfield J.F."/>
        </authorList>
    </citation>
    <scope>NUCLEOTIDE SEQUENCE [LARGE SCALE GENOMIC DNA]</scope>
</reference>
<dbReference type="Pfam" id="PF09285">
    <property type="entry name" value="Elong-fact-P_C"/>
    <property type="match status" value="1"/>
</dbReference>
<dbReference type="GO" id="GO:0043043">
    <property type="term" value="P:peptide biosynthetic process"/>
    <property type="evidence" value="ECO:0007669"/>
    <property type="project" value="InterPro"/>
</dbReference>
<proteinExistence type="inferred from homology"/>
<evidence type="ECO:0000313" key="3">
    <source>
        <dbReference type="EMBL" id="OHA22826.1"/>
    </source>
</evidence>
<dbReference type="Gene3D" id="2.30.30.30">
    <property type="match status" value="1"/>
</dbReference>
<gene>
    <name evidence="3" type="ORF">A3C72_02675</name>
</gene>
<evidence type="ECO:0000256" key="1">
    <source>
        <dbReference type="ARBA" id="ARBA00009479"/>
    </source>
</evidence>
<accession>A0A1G2MFZ9</accession>
<comment type="caution">
    <text evidence="3">The sequence shown here is derived from an EMBL/GenBank/DDBJ whole genome shotgun (WGS) entry which is preliminary data.</text>
</comment>
<dbReference type="InterPro" id="IPR012340">
    <property type="entry name" value="NA-bd_OB-fold"/>
</dbReference>
<dbReference type="FunFam" id="2.40.50.140:FF:000004">
    <property type="entry name" value="Elongation factor P"/>
    <property type="match status" value="1"/>
</dbReference>
<dbReference type="EMBL" id="MHRK01000047">
    <property type="protein sequence ID" value="OHA22826.1"/>
    <property type="molecule type" value="Genomic_DNA"/>
</dbReference>
<feature type="domain" description="Elongation factor P C-terminal" evidence="2">
    <location>
        <begin position="130"/>
        <end position="185"/>
    </location>
</feature>
<dbReference type="InterPro" id="IPR020599">
    <property type="entry name" value="Transl_elong_fac_P/YeiP"/>
</dbReference>
<sequence length="187" mass="21400">MINYNEITVHKYIEHEGEPWEVLDSRVFRMQQRKPVNQTKLKSLMSGRVAEVTFHQSDKVPEAEIDEREIKYLYNNKGEFWFCEVKDPSKRFKMTAEEVGQGGQFLKGNTLIGLQTWKEKQVGLRLPIKVELKVVEAPPAVKGDTAKGGSKQIKLETGAMINAPLFINEGEMIRVNTTTGEYVERVN</sequence>
<dbReference type="STRING" id="1802306.A3C72_02675"/>
<evidence type="ECO:0000259" key="2">
    <source>
        <dbReference type="SMART" id="SM00841"/>
    </source>
</evidence>
<name>A0A1G2MFZ9_9BACT</name>
<dbReference type="SUPFAM" id="SSF50249">
    <property type="entry name" value="Nucleic acid-binding proteins"/>
    <property type="match status" value="1"/>
</dbReference>
<comment type="similarity">
    <text evidence="1">Belongs to the elongation factor P family.</text>
</comment>
<dbReference type="InterPro" id="IPR008991">
    <property type="entry name" value="Translation_prot_SH3-like_sf"/>
</dbReference>
<evidence type="ECO:0000313" key="4">
    <source>
        <dbReference type="Proteomes" id="UP000177130"/>
    </source>
</evidence>
<dbReference type="NCBIfam" id="NF001810">
    <property type="entry name" value="PRK00529.1"/>
    <property type="match status" value="1"/>
</dbReference>
<dbReference type="InterPro" id="IPR013185">
    <property type="entry name" value="Transl_elong_KOW-like"/>
</dbReference>
<dbReference type="PANTHER" id="PTHR30053">
    <property type="entry name" value="ELONGATION FACTOR P"/>
    <property type="match status" value="1"/>
</dbReference>
<dbReference type="PANTHER" id="PTHR30053:SF12">
    <property type="entry name" value="ELONGATION FACTOR P (EF-P) FAMILY PROTEIN"/>
    <property type="match status" value="1"/>
</dbReference>
<dbReference type="InterPro" id="IPR015365">
    <property type="entry name" value="Elong-fact-P_C"/>
</dbReference>
<dbReference type="Proteomes" id="UP000177130">
    <property type="component" value="Unassembled WGS sequence"/>
</dbReference>
<dbReference type="AlphaFoldDB" id="A0A1G2MFZ9"/>
<dbReference type="Gene3D" id="2.40.50.140">
    <property type="entry name" value="Nucleic acid-binding proteins"/>
    <property type="match status" value="2"/>
</dbReference>
<dbReference type="GO" id="GO:0005829">
    <property type="term" value="C:cytosol"/>
    <property type="evidence" value="ECO:0007669"/>
    <property type="project" value="UniProtKB-ARBA"/>
</dbReference>
<dbReference type="InterPro" id="IPR014722">
    <property type="entry name" value="Rib_uL2_dom2"/>
</dbReference>
<dbReference type="CDD" id="cd05794">
    <property type="entry name" value="S1_EF-P_repeat_2"/>
    <property type="match status" value="1"/>
</dbReference>
<protein>
    <recommendedName>
        <fullName evidence="2">Elongation factor P C-terminal domain-containing protein</fullName>
    </recommendedName>
</protein>
<dbReference type="Pfam" id="PF08207">
    <property type="entry name" value="EFP_N"/>
    <property type="match status" value="1"/>
</dbReference>
<organism evidence="3 4">
    <name type="scientific">Candidatus Taylorbacteria bacterium RIFCSPHIGHO2_02_FULL_43_32b</name>
    <dbReference type="NCBI Taxonomy" id="1802306"/>
    <lineage>
        <taxon>Bacteria</taxon>
        <taxon>Candidatus Tayloriibacteriota</taxon>
    </lineage>
</organism>